<reference evidence="1 2" key="1">
    <citation type="journal article" date="2019" name="Int. J. Syst. Evol. Microbiol.">
        <title>The Global Catalogue of Microorganisms (GCM) 10K type strain sequencing project: providing services to taxonomists for standard genome sequencing and annotation.</title>
        <authorList>
            <consortium name="The Broad Institute Genomics Platform"/>
            <consortium name="The Broad Institute Genome Sequencing Center for Infectious Disease"/>
            <person name="Wu L."/>
            <person name="Ma J."/>
        </authorList>
    </citation>
    <scope>NUCLEOTIDE SEQUENCE [LARGE SCALE GENOMIC DNA]</scope>
    <source>
        <strain evidence="1 2">CGMCC 1.12689</strain>
    </source>
</reference>
<proteinExistence type="predicted"/>
<evidence type="ECO:0000313" key="2">
    <source>
        <dbReference type="Proteomes" id="UP001597185"/>
    </source>
</evidence>
<dbReference type="InterPro" id="IPR036895">
    <property type="entry name" value="Uracil-DNA_glycosylase-like_sf"/>
</dbReference>
<dbReference type="EMBL" id="JBHUDB010000010">
    <property type="protein sequence ID" value="MFD1571232.1"/>
    <property type="molecule type" value="Genomic_DNA"/>
</dbReference>
<comment type="caution">
    <text evidence="1">The sequence shown here is derived from an EMBL/GenBank/DDBJ whole genome shotgun (WGS) entry which is preliminary data.</text>
</comment>
<accession>A0ABD6C2Y5</accession>
<dbReference type="RefSeq" id="WP_256419044.1">
    <property type="nucleotide sequence ID" value="NZ_JANHDL010000011.1"/>
</dbReference>
<keyword evidence="2" id="KW-1185">Reference proteome</keyword>
<gene>
    <name evidence="1" type="ORF">ACFR9T_11640</name>
</gene>
<evidence type="ECO:0008006" key="3">
    <source>
        <dbReference type="Google" id="ProtNLM"/>
    </source>
</evidence>
<organism evidence="1 2">
    <name type="scientific">Halorubrum laminariae</name>
    <dbReference type="NCBI Taxonomy" id="1433523"/>
    <lineage>
        <taxon>Archaea</taxon>
        <taxon>Methanobacteriati</taxon>
        <taxon>Methanobacteriota</taxon>
        <taxon>Stenosarchaea group</taxon>
        <taxon>Halobacteria</taxon>
        <taxon>Halobacteriales</taxon>
        <taxon>Haloferacaceae</taxon>
        <taxon>Halorubrum</taxon>
    </lineage>
</organism>
<evidence type="ECO:0000313" key="1">
    <source>
        <dbReference type="EMBL" id="MFD1571232.1"/>
    </source>
</evidence>
<sequence>MEDLRDFNTSLVRDGNLDGVWDVLCGIAETAECDAEEIYYTTLQKDGRFDESEEVIGDGFDPFDLNGRSISAWKPYLQEEIDTVDPALIIVFGEASLRAVVDILSVIEDESADDIPSGETYVLDRYPIIWLNHYSNFNPPAESSLQECIKDELEGIDW</sequence>
<name>A0ABD6C2Y5_9EURY</name>
<dbReference type="AlphaFoldDB" id="A0ABD6C2Y5"/>
<protein>
    <recommendedName>
        <fullName evidence="3">Uracil-DNA glycosylase-like domain-containing protein</fullName>
    </recommendedName>
</protein>
<dbReference type="Gene3D" id="3.40.470.10">
    <property type="entry name" value="Uracil-DNA glycosylase-like domain"/>
    <property type="match status" value="1"/>
</dbReference>
<dbReference type="Proteomes" id="UP001597185">
    <property type="component" value="Unassembled WGS sequence"/>
</dbReference>